<evidence type="ECO:0000313" key="3">
    <source>
        <dbReference type="EMBL" id="KAJ8724895.1"/>
    </source>
</evidence>
<protein>
    <recommendedName>
        <fullName evidence="2">ATP-dependent RNA helicase SUV3 C-terminal domain-containing protein</fullName>
    </recommendedName>
</protein>
<proteinExistence type="predicted"/>
<comment type="caution">
    <text evidence="3">The sequence shown here is derived from an EMBL/GenBank/DDBJ whole genome shotgun (WGS) entry which is preliminary data.</text>
</comment>
<evidence type="ECO:0000256" key="1">
    <source>
        <dbReference type="SAM" id="MobiDB-lite"/>
    </source>
</evidence>
<dbReference type="InterPro" id="IPR022192">
    <property type="entry name" value="SUV3_C"/>
</dbReference>
<sequence length="131" mass="15236">MDLVHLESVFDVLELYLWLSYRFPDMFPDVAQVRAMEVDLDAIIQQGIFQITRLLRNSEQVLRDDPEIQALSHKRAARVGAHTKGKGDEPRLSEMLVAKGLITPQMLKKLQQELSTEKKPERSRPNRNRRK</sequence>
<feature type="region of interest" description="Disordered" evidence="1">
    <location>
        <begin position="109"/>
        <end position="131"/>
    </location>
</feature>
<reference evidence="3" key="1">
    <citation type="submission" date="2023-03" db="EMBL/GenBank/DDBJ databases">
        <title>Chromosome-level genomes of two armyworms, Mythimna separata and Mythimna loreyi, provide insights into the biosynthesis and reception of sex pheromones.</title>
        <authorList>
            <person name="Zhao H."/>
        </authorList>
    </citation>
    <scope>NUCLEOTIDE SEQUENCE</scope>
    <source>
        <strain evidence="3">BeijingLab</strain>
        <tissue evidence="3">Pupa</tissue>
    </source>
</reference>
<keyword evidence="4" id="KW-1185">Reference proteome</keyword>
<feature type="compositionally biased region" description="Basic residues" evidence="1">
    <location>
        <begin position="73"/>
        <end position="84"/>
    </location>
</feature>
<feature type="region of interest" description="Disordered" evidence="1">
    <location>
        <begin position="73"/>
        <end position="92"/>
    </location>
</feature>
<dbReference type="EMBL" id="JARGEI010000010">
    <property type="protein sequence ID" value="KAJ8724895.1"/>
    <property type="molecule type" value="Genomic_DNA"/>
</dbReference>
<dbReference type="Proteomes" id="UP001231518">
    <property type="component" value="Chromosome 7"/>
</dbReference>
<feature type="domain" description="ATP-dependent RNA helicase SUV3 C-terminal" evidence="2">
    <location>
        <begin position="3"/>
        <end position="47"/>
    </location>
</feature>
<dbReference type="AlphaFoldDB" id="A0AAD7YRE5"/>
<dbReference type="Gene3D" id="1.20.58.1080">
    <property type="match status" value="1"/>
</dbReference>
<name>A0AAD7YRE5_MYTSE</name>
<evidence type="ECO:0000313" key="4">
    <source>
        <dbReference type="Proteomes" id="UP001231518"/>
    </source>
</evidence>
<gene>
    <name evidence="3" type="ORF">PYW07_015853</name>
</gene>
<feature type="compositionally biased region" description="Basic and acidic residues" evidence="1">
    <location>
        <begin position="115"/>
        <end position="124"/>
    </location>
</feature>
<dbReference type="Pfam" id="PF12513">
    <property type="entry name" value="SUV3_C"/>
    <property type="match status" value="1"/>
</dbReference>
<evidence type="ECO:0000259" key="2">
    <source>
        <dbReference type="Pfam" id="PF12513"/>
    </source>
</evidence>
<organism evidence="3 4">
    <name type="scientific">Mythimna separata</name>
    <name type="common">Oriental armyworm</name>
    <name type="synonym">Pseudaletia separata</name>
    <dbReference type="NCBI Taxonomy" id="271217"/>
    <lineage>
        <taxon>Eukaryota</taxon>
        <taxon>Metazoa</taxon>
        <taxon>Ecdysozoa</taxon>
        <taxon>Arthropoda</taxon>
        <taxon>Hexapoda</taxon>
        <taxon>Insecta</taxon>
        <taxon>Pterygota</taxon>
        <taxon>Neoptera</taxon>
        <taxon>Endopterygota</taxon>
        <taxon>Lepidoptera</taxon>
        <taxon>Glossata</taxon>
        <taxon>Ditrysia</taxon>
        <taxon>Noctuoidea</taxon>
        <taxon>Noctuidae</taxon>
        <taxon>Noctuinae</taxon>
        <taxon>Hadenini</taxon>
        <taxon>Mythimna</taxon>
    </lineage>
</organism>
<accession>A0AAD7YRE5</accession>